<dbReference type="InterPro" id="IPR032876">
    <property type="entry name" value="J_dom"/>
</dbReference>
<organism evidence="2">
    <name type="scientific">uncultured Caudovirales phage</name>
    <dbReference type="NCBI Taxonomy" id="2100421"/>
    <lineage>
        <taxon>Viruses</taxon>
        <taxon>Duplodnaviria</taxon>
        <taxon>Heunggongvirae</taxon>
        <taxon>Uroviricota</taxon>
        <taxon>Caudoviricetes</taxon>
        <taxon>Peduoviridae</taxon>
        <taxon>Maltschvirus</taxon>
        <taxon>Maltschvirus maltsch</taxon>
    </lineage>
</organism>
<sequence>MSKVFKAVGNAVSSVVKAVVNVVSSVVKAVVNVVASVVNFVAQPFMGLLGGMPDIPSAQAEAARQQGVLLQREGSDQQIPVVYGYRKVGGIVTFAETGSDNNKYLYVIYVFAEGTVEGLREVYIDDWQLPVNLTANLNAGQLVTVNTDRYKDRVTMIWNPGVYYANPASSPVGSYLKNNLFGPAPSFTSSMNFNGLAALAVRYEWREIKTQADADNNPFTGNIPQVQVAMLGKRIAPINSQSSGFAYDSAPVRYSTNPAECLLDYLRNPRYGKGLENTDIDWDSWIKTTNKCNTIVNYVTGQSYAGPILTCNFVLDTSQTILANTKTLLMGFRAYMPYVQGKYKLRIEDAGNELDILSGVAQVVMTATTKPYPKNQFTGNVADIVGDITYTGIDKSNKYTSVVVNYVDPDQKWSPQQVVWPETEQERQTYIVKDGGRENKQEATFPTITNYAIAKDMAKLLFLKSRRQETLSITVTGEGMELEPGDNIRVEGNILNFNTGSLIVPWRVVSVKLNDNMTVTLGLVKNPDDIYPHARYNEEDLVDPVYVPKGSDIYYPSSVNRTAPVGLVPPNAAPFPPVVPPNLPPSVPPPPFQPVIPYVPPGGTPVNPSDPANPTPVPVEPPKPFTAFLTLKSSRATLITGNTYTYSLVFTQPNDGLYSYSLFYWRLNRFSAWQEIRLATIPGVGGDIPCSFVCTFGQFDFYVRSYATDGRASNRVVQGTVVLRQNSAELNPNLTGVAQIVQVQTVSDGWTVPASEIDPNPRYNDIISDFAIIPQTSGGLPLVRRKVYVRMTQLVDAINQTPNNLIKGVRIYYKNSADTYYAFEDKFFDDITGYSPYNQTEFNLNGDFGARYGGAERYDFVAKLLYKDGGNATKYLSPGQGRVETNGFGQFSGFIIYGTNPYANANARYLDIPAGWTIQTVDQAPQGPKAGSEIVPSIKRILPLSNTQNRIGWEFEKPQSTKFMGFKIRFREVVPGTDPGFTTLEVDATIRELSQDIYKEQIDGGFRLNSFYDWVVTAQYWDPITANTLESDNSLVCRASVPVSAGLTYTNLMNTVFNFTVQNTKAALDALDAPFAATPTPGLRTWIKRQAKVYDVYGLLSAGGTQIVGASPNQVEAYALKTSNVVTAIKLGSYYKLTFTTPNDTFDNITVYRRVYDQAAAAGNQTSVAKYYGLGAWEKVEIPRTSMTKAGGVYTVNLRGPLHPELFEGYYQLQAGKTLYSSAYTPSGNWPIIGGLVVNSVYPYWGAGNTNFNITTNTKWVEFLIAIKDVGVLSDKAARLTDFNTSGLSASYRYDTDGFISGNVSKLNVVSLSDYNNFVAGYGRNLNEAITGVSLDKLVLPGGTAGGHYGFSGTPYRFNYTTPAVNWIYLTGPESGDTVF</sequence>
<accession>A0A6J7X193</accession>
<evidence type="ECO:0000313" key="2">
    <source>
        <dbReference type="EMBL" id="CAB5223958.1"/>
    </source>
</evidence>
<proteinExistence type="predicted"/>
<gene>
    <name evidence="2" type="ORF">UFOVP389_25</name>
</gene>
<name>A0A6J7X193_9CAUD</name>
<dbReference type="EMBL" id="LR798332">
    <property type="protein sequence ID" value="CAB5223958.1"/>
    <property type="molecule type" value="Genomic_DNA"/>
</dbReference>
<reference evidence="2" key="1">
    <citation type="submission" date="2020-05" db="EMBL/GenBank/DDBJ databases">
        <authorList>
            <person name="Chiriac C."/>
            <person name="Salcher M."/>
            <person name="Ghai R."/>
            <person name="Kavagutti S V."/>
        </authorList>
    </citation>
    <scope>NUCLEOTIDE SEQUENCE</scope>
</reference>
<protein>
    <submittedName>
        <fullName evidence="2">Tip attachment protein J</fullName>
    </submittedName>
</protein>
<feature type="domain" description="Tip attachment protein J" evidence="1">
    <location>
        <begin position="387"/>
        <end position="492"/>
    </location>
</feature>
<evidence type="ECO:0000259" key="1">
    <source>
        <dbReference type="Pfam" id="PF13550"/>
    </source>
</evidence>
<dbReference type="Pfam" id="PF13550">
    <property type="entry name" value="Phage-tail_3"/>
    <property type="match status" value="1"/>
</dbReference>